<dbReference type="GO" id="GO:0003677">
    <property type="term" value="F:DNA binding"/>
    <property type="evidence" value="ECO:0007669"/>
    <property type="project" value="UniProtKB-UniRule"/>
</dbReference>
<evidence type="ECO:0000256" key="13">
    <source>
        <dbReference type="RuleBase" id="RU000682"/>
    </source>
</evidence>
<evidence type="ECO:0000256" key="10">
    <source>
        <dbReference type="ARBA" id="ARBA00023242"/>
    </source>
</evidence>
<evidence type="ECO:0000313" key="18">
    <source>
        <dbReference type="Proteomes" id="UP001630127"/>
    </source>
</evidence>
<dbReference type="InterPro" id="IPR001965">
    <property type="entry name" value="Znf_PHD"/>
</dbReference>
<dbReference type="Gene3D" id="3.30.40.10">
    <property type="entry name" value="Zinc/RING finger domain, C3HC4 (zinc finger)"/>
    <property type="match status" value="1"/>
</dbReference>
<dbReference type="InterPro" id="IPR019787">
    <property type="entry name" value="Znf_PHD-finger"/>
</dbReference>
<keyword evidence="4 12" id="KW-0863">Zinc-finger</keyword>
<comment type="subcellular location">
    <subcellularLocation>
        <location evidence="1 11 13">Nucleus</location>
    </subcellularLocation>
</comment>
<gene>
    <name evidence="17" type="ORF">ACH5RR_022241</name>
</gene>
<feature type="region of interest" description="Disordered" evidence="14">
    <location>
        <begin position="213"/>
        <end position="257"/>
    </location>
</feature>
<dbReference type="GO" id="GO:0008270">
    <property type="term" value="F:zinc ion binding"/>
    <property type="evidence" value="ECO:0007669"/>
    <property type="project" value="UniProtKB-KW"/>
</dbReference>
<feature type="compositionally biased region" description="Polar residues" evidence="14">
    <location>
        <begin position="915"/>
        <end position="932"/>
    </location>
</feature>
<organism evidence="17 18">
    <name type="scientific">Cinchona calisaya</name>
    <dbReference type="NCBI Taxonomy" id="153742"/>
    <lineage>
        <taxon>Eukaryota</taxon>
        <taxon>Viridiplantae</taxon>
        <taxon>Streptophyta</taxon>
        <taxon>Embryophyta</taxon>
        <taxon>Tracheophyta</taxon>
        <taxon>Spermatophyta</taxon>
        <taxon>Magnoliopsida</taxon>
        <taxon>eudicotyledons</taxon>
        <taxon>Gunneridae</taxon>
        <taxon>Pentapetalae</taxon>
        <taxon>asterids</taxon>
        <taxon>lamiids</taxon>
        <taxon>Gentianales</taxon>
        <taxon>Rubiaceae</taxon>
        <taxon>Cinchonoideae</taxon>
        <taxon>Cinchoneae</taxon>
        <taxon>Cinchona</taxon>
    </lineage>
</organism>
<dbReference type="Pfam" id="PF00046">
    <property type="entry name" value="Homeodomain"/>
    <property type="match status" value="1"/>
</dbReference>
<dbReference type="InterPro" id="IPR001356">
    <property type="entry name" value="HD"/>
</dbReference>
<evidence type="ECO:0000313" key="17">
    <source>
        <dbReference type="EMBL" id="KAL3515339.1"/>
    </source>
</evidence>
<dbReference type="Proteomes" id="UP001630127">
    <property type="component" value="Unassembled WGS sequence"/>
</dbReference>
<dbReference type="InterPro" id="IPR013083">
    <property type="entry name" value="Znf_RING/FYVE/PHD"/>
</dbReference>
<evidence type="ECO:0000256" key="3">
    <source>
        <dbReference type="ARBA" id="ARBA00022723"/>
    </source>
</evidence>
<keyword evidence="3" id="KW-0479">Metal-binding</keyword>
<evidence type="ECO:0000259" key="16">
    <source>
        <dbReference type="PROSITE" id="PS50071"/>
    </source>
</evidence>
<dbReference type="AlphaFoldDB" id="A0ABD2Z797"/>
<dbReference type="EMBL" id="JBJUIK010000010">
    <property type="protein sequence ID" value="KAL3515339.1"/>
    <property type="molecule type" value="Genomic_DNA"/>
</dbReference>
<dbReference type="InterPro" id="IPR045876">
    <property type="entry name" value="PRHA-like_PHD-finger"/>
</dbReference>
<keyword evidence="18" id="KW-1185">Reference proteome</keyword>
<keyword evidence="8 11" id="KW-0371">Homeobox</keyword>
<dbReference type="InterPro" id="IPR019786">
    <property type="entry name" value="Zinc_finger_PHD-type_CS"/>
</dbReference>
<dbReference type="GO" id="GO:0005634">
    <property type="term" value="C:nucleus"/>
    <property type="evidence" value="ECO:0007669"/>
    <property type="project" value="UniProtKB-SubCell"/>
</dbReference>
<evidence type="ECO:0000256" key="9">
    <source>
        <dbReference type="ARBA" id="ARBA00023163"/>
    </source>
</evidence>
<evidence type="ECO:0000256" key="11">
    <source>
        <dbReference type="PROSITE-ProRule" id="PRU00108"/>
    </source>
</evidence>
<feature type="compositionally biased region" description="Basic and acidic residues" evidence="14">
    <location>
        <begin position="652"/>
        <end position="663"/>
    </location>
</feature>
<evidence type="ECO:0000256" key="2">
    <source>
        <dbReference type="ARBA" id="ARBA00007427"/>
    </source>
</evidence>
<comment type="caution">
    <text evidence="17">The sequence shown here is derived from an EMBL/GenBank/DDBJ whole genome shotgun (WGS) entry which is preliminary data.</text>
</comment>
<feature type="compositionally biased region" description="Polar residues" evidence="14">
    <location>
        <begin position="734"/>
        <end position="754"/>
    </location>
</feature>
<dbReference type="SMART" id="SM00249">
    <property type="entry name" value="PHD"/>
    <property type="match status" value="1"/>
</dbReference>
<dbReference type="PROSITE" id="PS50016">
    <property type="entry name" value="ZF_PHD_2"/>
    <property type="match status" value="1"/>
</dbReference>
<dbReference type="Pfam" id="PF00628">
    <property type="entry name" value="PHD"/>
    <property type="match status" value="1"/>
</dbReference>
<dbReference type="SMART" id="SM00389">
    <property type="entry name" value="HOX"/>
    <property type="match status" value="1"/>
</dbReference>
<accession>A0ABD2Z797</accession>
<feature type="domain" description="PHD-type" evidence="15">
    <location>
        <begin position="395"/>
        <end position="452"/>
    </location>
</feature>
<evidence type="ECO:0000256" key="6">
    <source>
        <dbReference type="ARBA" id="ARBA00023015"/>
    </source>
</evidence>
<feature type="compositionally biased region" description="Basic and acidic residues" evidence="14">
    <location>
        <begin position="838"/>
        <end position="848"/>
    </location>
</feature>
<feature type="compositionally biased region" description="Basic and acidic residues" evidence="14">
    <location>
        <begin position="894"/>
        <end position="914"/>
    </location>
</feature>
<proteinExistence type="inferred from homology"/>
<dbReference type="InterPro" id="IPR009057">
    <property type="entry name" value="Homeodomain-like_sf"/>
</dbReference>
<feature type="region of interest" description="Disordered" evidence="14">
    <location>
        <begin position="484"/>
        <end position="595"/>
    </location>
</feature>
<evidence type="ECO:0000256" key="4">
    <source>
        <dbReference type="ARBA" id="ARBA00022771"/>
    </source>
</evidence>
<evidence type="ECO:0000256" key="1">
    <source>
        <dbReference type="ARBA" id="ARBA00004123"/>
    </source>
</evidence>
<evidence type="ECO:0008006" key="19">
    <source>
        <dbReference type="Google" id="ProtNLM"/>
    </source>
</evidence>
<feature type="compositionally biased region" description="Polar residues" evidence="14">
    <location>
        <begin position="821"/>
        <end position="835"/>
    </location>
</feature>
<dbReference type="Gene3D" id="1.10.10.60">
    <property type="entry name" value="Homeodomain-like"/>
    <property type="match status" value="1"/>
</dbReference>
<evidence type="ECO:0000259" key="15">
    <source>
        <dbReference type="PROSITE" id="PS50016"/>
    </source>
</evidence>
<dbReference type="CDD" id="cd00086">
    <property type="entry name" value="homeodomain"/>
    <property type="match status" value="1"/>
</dbReference>
<evidence type="ECO:0000256" key="8">
    <source>
        <dbReference type="ARBA" id="ARBA00023155"/>
    </source>
</evidence>
<keyword evidence="7 11" id="KW-0238">DNA-binding</keyword>
<reference evidence="17 18" key="1">
    <citation type="submission" date="2024-11" db="EMBL/GenBank/DDBJ databases">
        <title>A near-complete genome assembly of Cinchona calisaya.</title>
        <authorList>
            <person name="Lian D.C."/>
            <person name="Zhao X.W."/>
            <person name="Wei L."/>
        </authorList>
    </citation>
    <scope>NUCLEOTIDE SEQUENCE [LARGE SCALE GENOMIC DNA]</scope>
    <source>
        <tissue evidence="17">Nenye</tissue>
    </source>
</reference>
<dbReference type="FunFam" id="3.30.40.10:FF:000650">
    <property type="entry name" value="Homeobox protein HAT3.1"/>
    <property type="match status" value="1"/>
</dbReference>
<evidence type="ECO:0000256" key="7">
    <source>
        <dbReference type="ARBA" id="ARBA00023125"/>
    </source>
</evidence>
<feature type="DNA-binding region" description="Homeobox" evidence="11">
    <location>
        <begin position="756"/>
        <end position="815"/>
    </location>
</feature>
<dbReference type="PANTHER" id="PTHR12628">
    <property type="entry name" value="POLYCOMB-LIKE TRANSCRIPTION FACTOR"/>
    <property type="match status" value="1"/>
</dbReference>
<evidence type="ECO:0000256" key="14">
    <source>
        <dbReference type="SAM" id="MobiDB-lite"/>
    </source>
</evidence>
<keyword evidence="6" id="KW-0805">Transcription regulation</keyword>
<keyword evidence="9" id="KW-0804">Transcription</keyword>
<dbReference type="PROSITE" id="PS01359">
    <property type="entry name" value="ZF_PHD_1"/>
    <property type="match status" value="1"/>
</dbReference>
<protein>
    <recommendedName>
        <fullName evidence="19">Pathogenesis-related homeodomain protein</fullName>
    </recommendedName>
</protein>
<keyword evidence="5" id="KW-0862">Zinc</keyword>
<feature type="domain" description="Homeobox" evidence="16">
    <location>
        <begin position="754"/>
        <end position="814"/>
    </location>
</feature>
<dbReference type="SUPFAM" id="SSF57903">
    <property type="entry name" value="FYVE/PHD zinc finger"/>
    <property type="match status" value="1"/>
</dbReference>
<evidence type="ECO:0000256" key="5">
    <source>
        <dbReference type="ARBA" id="ARBA00022833"/>
    </source>
</evidence>
<sequence>MLVHDRDRRPATSAMSAVTDMHSWLQVYLAPACFLRIMSVGLVAVISLVSGNIYSNLSEVIEIQDSSLSERQLSPEQPASKLGNGFVTGNGCSEPEVKRCEVVKDVPIGSETGIKKSYFNTDENLKFPEDSTNKPNFESFRPRNIHHFSGTSNAEPLEQKLVVGDADDNNRMTATVAVAPDLTCPEKYILNSVAPCENMAAIPAFASLRSEPRDASVQLYPQQSEPTQKDAANIGGESGLDKRTPVPSRKRKSTLAAPVSARVLRARSQEKPKDCEPRDVVMEDGVTEANRRKRKKKQTRKIPVNEFSRIRAHLRYLLHRIKYEQNLIDAYSGEGWKGQSLEKIKPEKELQRAKSQIFRYKLKIRELFRRIDMSLAEGKLPESLFDSDGQIDSEDIFCAKCGSKDLTLDNDIILCDGACERGFHQFCLEPPLLKEDIPTDEEGWLCPGCDCKVDCTELLSDFQGSNLSVLDKWEKVFPEEAAAAASGMKMDDYSGLPSDDSEDDDYDPDKPELDNTVLGEESSSDESDYFSASDDPVTSLNAKQILGLPSDDSEDDDYDPSAVDTGELAKQESSSSDFTSDSEDLGAMFHGNEPLGVEEGHVSSVLAQSNSNGGSIGENFKVGGGKRCSLSDELSFLLESGDAPVVGKRHVERLDYKKLHDETYGDTSSDSSDEEYGETTAGPKRRKKNNGKAIPVPTSEPQRIDYGADVKDENCNQKECETTPKIHKKFKVGGSNNISIDSPRISTEGGSSSKRTGKPYQRLGESVVQRLLESFRENQYPKQGVKESLAKELGLRIQQVSKWFENARWSFRHSSRMDSKMTGSSSANSTCSPQISDKVPELGERSKLENAPCNEEEKMALPQTTPVDARGIASSGEGKSVTNSSPKSMKRSTKVNDQKLDKLSSVEKTSKQDASKSQSVRRSSRLQARSSN</sequence>
<dbReference type="PROSITE" id="PS50071">
    <property type="entry name" value="HOMEOBOX_2"/>
    <property type="match status" value="1"/>
</dbReference>
<feature type="region of interest" description="Disordered" evidence="14">
    <location>
        <begin position="647"/>
        <end position="710"/>
    </location>
</feature>
<dbReference type="PANTHER" id="PTHR12628:SF13">
    <property type="entry name" value="HOMEOBOX PROTEIN HAT3.1"/>
    <property type="match status" value="1"/>
</dbReference>
<dbReference type="InterPro" id="IPR011011">
    <property type="entry name" value="Znf_FYVE_PHD"/>
</dbReference>
<comment type="similarity">
    <text evidence="2">Belongs to the PHD-associated homeobox family.</text>
</comment>
<feature type="region of interest" description="Disordered" evidence="14">
    <location>
        <begin position="731"/>
        <end position="762"/>
    </location>
</feature>
<dbReference type="SUPFAM" id="SSF46689">
    <property type="entry name" value="Homeodomain-like"/>
    <property type="match status" value="1"/>
</dbReference>
<dbReference type="CDD" id="cd15504">
    <property type="entry name" value="PHD_PRHA_like"/>
    <property type="match status" value="1"/>
</dbReference>
<evidence type="ECO:0000256" key="12">
    <source>
        <dbReference type="PROSITE-ProRule" id="PRU00146"/>
    </source>
</evidence>
<name>A0ABD2Z797_9GENT</name>
<feature type="region of interest" description="Disordered" evidence="14">
    <location>
        <begin position="811"/>
        <end position="932"/>
    </location>
</feature>
<keyword evidence="10 11" id="KW-0539">Nucleus</keyword>